<gene>
    <name evidence="3" type="ORF">CDL26_03640</name>
    <name evidence="2" type="ORF">LIQ10_10670</name>
</gene>
<feature type="transmembrane region" description="Helical" evidence="1">
    <location>
        <begin position="20"/>
        <end position="46"/>
    </location>
</feature>
<comment type="caution">
    <text evidence="3">The sequence shown here is derived from an EMBL/GenBank/DDBJ whole genome shotgun (WGS) entry which is preliminary data.</text>
</comment>
<keyword evidence="1" id="KW-1133">Transmembrane helix</keyword>
<keyword evidence="1" id="KW-0812">Transmembrane</keyword>
<dbReference type="AlphaFoldDB" id="A0A2N5NR81"/>
<dbReference type="EMBL" id="NIHS01000004">
    <property type="protein sequence ID" value="PLT74182.1"/>
    <property type="molecule type" value="Genomic_DNA"/>
</dbReference>
<feature type="transmembrane region" description="Helical" evidence="1">
    <location>
        <begin position="176"/>
        <end position="196"/>
    </location>
</feature>
<protein>
    <submittedName>
        <fullName evidence="2">DUF624 domain-containing protein</fullName>
    </submittedName>
</protein>
<feature type="transmembrane region" description="Helical" evidence="1">
    <location>
        <begin position="149"/>
        <end position="170"/>
    </location>
</feature>
<evidence type="ECO:0000313" key="2">
    <source>
        <dbReference type="EMBL" id="MCB5494194.1"/>
    </source>
</evidence>
<keyword evidence="1" id="KW-0472">Membrane</keyword>
<sequence>MNTKLVNPVLDFINTLCNFIVLNLIFLITCIPVFTIGAALSSLYCVTMKEARGEYGYLVRTYLQEFKKNFKSGTKAFLILFAAGALLLFNLVFWFTFGTIPATVISALLFVACIAWFFVFTYTFPLIARFENTTKQTLQNAFCLTMSHVKATLFLLLIDALVFFFCLFLAPMKLLMVLFGFAFIAYCQSFILIKVFEPFENALETDGHSGSEA</sequence>
<evidence type="ECO:0000256" key="1">
    <source>
        <dbReference type="SAM" id="Phobius"/>
    </source>
</evidence>
<accession>A0A2N5NR81</accession>
<organism evidence="3 4">
    <name type="scientific">Mediterraneibacter gnavus</name>
    <name type="common">Ruminococcus gnavus</name>
    <dbReference type="NCBI Taxonomy" id="33038"/>
    <lineage>
        <taxon>Bacteria</taxon>
        <taxon>Bacillati</taxon>
        <taxon>Bacillota</taxon>
        <taxon>Clostridia</taxon>
        <taxon>Lachnospirales</taxon>
        <taxon>Lachnospiraceae</taxon>
        <taxon>Mediterraneibacter</taxon>
    </lineage>
</organism>
<name>A0A2N5NR81_MEDGN</name>
<reference evidence="3 4" key="1">
    <citation type="journal article" date="2017" name="Genome Med.">
        <title>A novel Ruminococcus gnavus clade enriched in inflammatory bowel disease patients.</title>
        <authorList>
            <person name="Hall A.B."/>
            <person name="Yassour M."/>
            <person name="Sauk J."/>
            <person name="Garner A."/>
            <person name="Jiang X."/>
            <person name="Arthur T."/>
            <person name="Lagoudas G.K."/>
            <person name="Vatanen T."/>
            <person name="Fornelos N."/>
            <person name="Wilson R."/>
            <person name="Bertha M."/>
            <person name="Cohen M."/>
            <person name="Garber J."/>
            <person name="Khalili H."/>
            <person name="Gevers D."/>
            <person name="Ananthakrishnan A.N."/>
            <person name="Kugathasan S."/>
            <person name="Lander E.S."/>
            <person name="Blainey P."/>
            <person name="Vlamakis H."/>
            <person name="Xavier R.J."/>
            <person name="Huttenhower C."/>
        </authorList>
    </citation>
    <scope>NUCLEOTIDE SEQUENCE [LARGE SCALE GENOMIC DNA]</scope>
    <source>
        <strain evidence="3 4">RJX1124</strain>
    </source>
</reference>
<evidence type="ECO:0000313" key="3">
    <source>
        <dbReference type="EMBL" id="PLT74182.1"/>
    </source>
</evidence>
<feature type="transmembrane region" description="Helical" evidence="1">
    <location>
        <begin position="103"/>
        <end position="128"/>
    </location>
</feature>
<dbReference type="Proteomes" id="UP001297422">
    <property type="component" value="Unassembled WGS sequence"/>
</dbReference>
<dbReference type="EMBL" id="JAJBNC010000016">
    <property type="protein sequence ID" value="MCB5494194.1"/>
    <property type="molecule type" value="Genomic_DNA"/>
</dbReference>
<dbReference type="InterPro" id="IPR006938">
    <property type="entry name" value="DUF624"/>
</dbReference>
<reference evidence="2" key="2">
    <citation type="submission" date="2021-10" db="EMBL/GenBank/DDBJ databases">
        <title>Collection of gut derived symbiotic bacterial strains cultured from healthy donors.</title>
        <authorList>
            <person name="Lin H."/>
            <person name="Littmann E."/>
            <person name="Claire K."/>
            <person name="Pamer E."/>
        </authorList>
    </citation>
    <scope>NUCLEOTIDE SEQUENCE</scope>
    <source>
        <strain evidence="2">MSK.23.4</strain>
    </source>
</reference>
<dbReference type="RefSeq" id="WP_055168887.1">
    <property type="nucleotide sequence ID" value="NZ_AP031446.1"/>
</dbReference>
<feature type="transmembrane region" description="Helical" evidence="1">
    <location>
        <begin position="76"/>
        <end position="97"/>
    </location>
</feature>
<evidence type="ECO:0000313" key="4">
    <source>
        <dbReference type="Proteomes" id="UP000234891"/>
    </source>
</evidence>
<proteinExistence type="predicted"/>
<dbReference type="Proteomes" id="UP000234891">
    <property type="component" value="Unassembled WGS sequence"/>
</dbReference>
<dbReference type="Pfam" id="PF04854">
    <property type="entry name" value="DUF624"/>
    <property type="match status" value="1"/>
</dbReference>